<feature type="coiled-coil region" evidence="1">
    <location>
        <begin position="74"/>
        <end position="101"/>
    </location>
</feature>
<evidence type="ECO:0000256" key="2">
    <source>
        <dbReference type="SAM" id="Phobius"/>
    </source>
</evidence>
<protein>
    <recommendedName>
        <fullName evidence="5">Septum formation initiator</fullName>
    </recommendedName>
</protein>
<dbReference type="RefSeq" id="WP_104752973.1">
    <property type="nucleotide sequence ID" value="NZ_FZMF01000068.1"/>
</dbReference>
<comment type="caution">
    <text evidence="3">The sequence shown here is derived from an EMBL/GenBank/DDBJ whole genome shotgun (WGS) entry which is preliminary data.</text>
</comment>
<evidence type="ECO:0000313" key="4">
    <source>
        <dbReference type="Proteomes" id="UP001595783"/>
    </source>
</evidence>
<evidence type="ECO:0000313" key="3">
    <source>
        <dbReference type="EMBL" id="MFC3847604.1"/>
    </source>
</evidence>
<gene>
    <name evidence="3" type="ORF">ACFOPX_03520</name>
</gene>
<dbReference type="EMBL" id="JBHRZO010000016">
    <property type="protein sequence ID" value="MFC3847604.1"/>
    <property type="molecule type" value="Genomic_DNA"/>
</dbReference>
<evidence type="ECO:0000256" key="1">
    <source>
        <dbReference type="SAM" id="Coils"/>
    </source>
</evidence>
<keyword evidence="4" id="KW-1185">Reference proteome</keyword>
<dbReference type="Proteomes" id="UP001595783">
    <property type="component" value="Unassembled WGS sequence"/>
</dbReference>
<reference evidence="4" key="1">
    <citation type="journal article" date="2019" name="Int. J. Syst. Evol. Microbiol.">
        <title>The Global Catalogue of Microorganisms (GCM) 10K type strain sequencing project: providing services to taxonomists for standard genome sequencing and annotation.</title>
        <authorList>
            <consortium name="The Broad Institute Genomics Platform"/>
            <consortium name="The Broad Institute Genome Sequencing Center for Infectious Disease"/>
            <person name="Wu L."/>
            <person name="Ma J."/>
        </authorList>
    </citation>
    <scope>NUCLEOTIDE SEQUENCE [LARGE SCALE GENOMIC DNA]</scope>
    <source>
        <strain evidence="4">CCUG 53816</strain>
    </source>
</reference>
<evidence type="ECO:0008006" key="5">
    <source>
        <dbReference type="Google" id="ProtNLM"/>
    </source>
</evidence>
<keyword evidence="1" id="KW-0175">Coiled coil</keyword>
<feature type="transmembrane region" description="Helical" evidence="2">
    <location>
        <begin position="40"/>
        <end position="63"/>
    </location>
</feature>
<keyword evidence="2" id="KW-0812">Transmembrane</keyword>
<sequence>MPHTLALDEERLEERRLRTSAQERDALFSEETIERQGISLAWLLFVIVGLVFTLILFAPKIYLTDNIYYTSRAIQKLKGQESLLQEEKRQLQLELEKQRYKYTVENMP</sequence>
<accession>A0ABV7ZGC4</accession>
<keyword evidence="2" id="KW-0472">Membrane</keyword>
<organism evidence="3 4">
    <name type="scientific">Helicobacter baculiformis</name>
    <dbReference type="NCBI Taxonomy" id="427351"/>
    <lineage>
        <taxon>Bacteria</taxon>
        <taxon>Pseudomonadati</taxon>
        <taxon>Campylobacterota</taxon>
        <taxon>Epsilonproteobacteria</taxon>
        <taxon>Campylobacterales</taxon>
        <taxon>Helicobacteraceae</taxon>
        <taxon>Helicobacter</taxon>
    </lineage>
</organism>
<proteinExistence type="predicted"/>
<keyword evidence="2" id="KW-1133">Transmembrane helix</keyword>
<name>A0ABV7ZGC4_9HELI</name>